<sequence>MIKERLRNWCKTAGIFTNTAIMLLIPCTSYILFEYVTGNLHAISLFMAVLNIGWIYLLYLAVFAVSGSTRIGIPLTAVFLYIVSVAEFLVAGFRGRPIMIWDVLALGTAISVAGNYEFVITEEMYFAFLGVQAICLFALVFPKKVRGRKKRLTFAGGSAGVVFGFCLWFYTSLIPHMGLEINMWEVSETYKEYGYVLSTAVSLNYAIQKKPKGYSFSKVKEIYDSVQEENQVLLASAGDVDVESEERITPVNIICIMNESFSDLKVAGNFETNQEYFPFLNRRKENTVKGSLCVPVFGSLTSNSEFEFLTGDSIALLPANSIAYQFHIKPNTYSLVRTLKSQGYETVAMHPYPRENWNRQECYRNMGMDEFLAIEDYEDSEQLRNYVSDRADYEKLIERVEAKDDPEDRLFLFNVTMQNHGGYESLYDNFDQEVWLTGELKGKYPKADQYLSLMKRSDEALEYLISYFEQKQEPTMIVFFGDHQPSVEDEFFDDISGKPSSLVENKDRLMWYETPFFIWTNYETQGEEKGKMGAIYLSSEVLKRAGVRMTPYQQFLLTMEETFPVVHPIGCYSKEGTYYSWEALREPGNPYSDLIMNYEYLVYNHIFDRKKLKEMFSLEAGD</sequence>
<dbReference type="InterPro" id="IPR050448">
    <property type="entry name" value="OpgB/LTA_synthase_biosynth"/>
</dbReference>
<comment type="pathway">
    <text evidence="2">Cell wall biogenesis; lipoteichoic acid biosynthesis.</text>
</comment>
<dbReference type="HOGENOM" id="CLU_014385_1_0_9"/>
<feature type="transmembrane region" description="Helical" evidence="7">
    <location>
        <begin position="124"/>
        <end position="141"/>
    </location>
</feature>
<evidence type="ECO:0000256" key="6">
    <source>
        <dbReference type="ARBA" id="ARBA00023136"/>
    </source>
</evidence>
<feature type="transmembrane region" description="Helical" evidence="7">
    <location>
        <begin position="45"/>
        <end position="65"/>
    </location>
</feature>
<keyword evidence="5 7" id="KW-1133">Transmembrane helix</keyword>
<evidence type="ECO:0000256" key="2">
    <source>
        <dbReference type="ARBA" id="ARBA00004936"/>
    </source>
</evidence>
<evidence type="ECO:0000256" key="7">
    <source>
        <dbReference type="SAM" id="Phobius"/>
    </source>
</evidence>
<evidence type="ECO:0000256" key="3">
    <source>
        <dbReference type="ARBA" id="ARBA00022475"/>
    </source>
</evidence>
<dbReference type="AlphaFoldDB" id="D9QZS3"/>
<proteinExistence type="predicted"/>
<dbReference type="KEGG" id="csh:Closa_3779"/>
<dbReference type="SUPFAM" id="SSF53649">
    <property type="entry name" value="Alkaline phosphatase-like"/>
    <property type="match status" value="1"/>
</dbReference>
<dbReference type="GO" id="GO:0005886">
    <property type="term" value="C:plasma membrane"/>
    <property type="evidence" value="ECO:0007669"/>
    <property type="project" value="UniProtKB-SubCell"/>
</dbReference>
<keyword evidence="3" id="KW-1003">Cell membrane</keyword>
<feature type="transmembrane region" description="Helical" evidence="7">
    <location>
        <begin position="153"/>
        <end position="171"/>
    </location>
</feature>
<dbReference type="InterPro" id="IPR000917">
    <property type="entry name" value="Sulfatase_N"/>
</dbReference>
<evidence type="ECO:0000256" key="1">
    <source>
        <dbReference type="ARBA" id="ARBA00004651"/>
    </source>
</evidence>
<accession>D9QZS3</accession>
<evidence type="ECO:0000259" key="8">
    <source>
        <dbReference type="Pfam" id="PF00884"/>
    </source>
</evidence>
<organism evidence="9 10">
    <name type="scientific">Lacrimispora saccharolytica (strain ATCC 35040 / DSM 2544 / NRCC 2533 / WM1)</name>
    <name type="common">Clostridium saccharolyticum</name>
    <dbReference type="NCBI Taxonomy" id="610130"/>
    <lineage>
        <taxon>Bacteria</taxon>
        <taxon>Bacillati</taxon>
        <taxon>Bacillota</taxon>
        <taxon>Clostridia</taxon>
        <taxon>Lachnospirales</taxon>
        <taxon>Lachnospiraceae</taxon>
        <taxon>Lacrimispora</taxon>
    </lineage>
</organism>
<dbReference type="CDD" id="cd16015">
    <property type="entry name" value="LTA_synthase"/>
    <property type="match status" value="1"/>
</dbReference>
<reference evidence="9" key="1">
    <citation type="submission" date="2010-07" db="EMBL/GenBank/DDBJ databases">
        <title>Complete sequence of Clostridium saccharolyticum WM1.</title>
        <authorList>
            <consortium name="US DOE Joint Genome Institute"/>
            <person name="Lucas S."/>
            <person name="Copeland A."/>
            <person name="Lapidus A."/>
            <person name="Cheng J.-F."/>
            <person name="Bruce D."/>
            <person name="Goodwin L."/>
            <person name="Pitluck S."/>
            <person name="Chertkov O."/>
            <person name="Detter J.C."/>
            <person name="Han C."/>
            <person name="Tapia R."/>
            <person name="Land M."/>
            <person name="Hauser L."/>
            <person name="Chang Y.-J."/>
            <person name="Jeffries C."/>
            <person name="Kyrpides N."/>
            <person name="Ivanova N."/>
            <person name="Mikhailova N."/>
            <person name="Mouttaki H."/>
            <person name="Lin L."/>
            <person name="Zhou J."/>
            <person name="Hemme C.L."/>
            <person name="Woyke T."/>
        </authorList>
    </citation>
    <scope>NUCLEOTIDE SEQUENCE [LARGE SCALE GENOMIC DNA]</scope>
    <source>
        <strain evidence="9">WM1</strain>
    </source>
</reference>
<evidence type="ECO:0000256" key="4">
    <source>
        <dbReference type="ARBA" id="ARBA00022692"/>
    </source>
</evidence>
<dbReference type="eggNOG" id="COG1368">
    <property type="taxonomic scope" value="Bacteria"/>
</dbReference>
<dbReference type="RefSeq" id="WP_013274352.1">
    <property type="nucleotide sequence ID" value="NC_014376.1"/>
</dbReference>
<keyword evidence="10" id="KW-1185">Reference proteome</keyword>
<feature type="transmembrane region" description="Helical" evidence="7">
    <location>
        <begin position="12"/>
        <end position="33"/>
    </location>
</feature>
<evidence type="ECO:0000313" key="9">
    <source>
        <dbReference type="EMBL" id="ADL06299.1"/>
    </source>
</evidence>
<dbReference type="EMBL" id="CP002109">
    <property type="protein sequence ID" value="ADL06299.1"/>
    <property type="molecule type" value="Genomic_DNA"/>
</dbReference>
<dbReference type="PaxDb" id="610130-Closa_3779"/>
<dbReference type="Pfam" id="PF00884">
    <property type="entry name" value="Sulfatase"/>
    <property type="match status" value="1"/>
</dbReference>
<evidence type="ECO:0000313" key="10">
    <source>
        <dbReference type="Proteomes" id="UP000001662"/>
    </source>
</evidence>
<feature type="domain" description="Sulfatase N-terminal" evidence="8">
    <location>
        <begin position="252"/>
        <end position="547"/>
    </location>
</feature>
<dbReference type="Gene3D" id="3.40.720.10">
    <property type="entry name" value="Alkaline Phosphatase, subunit A"/>
    <property type="match status" value="1"/>
</dbReference>
<dbReference type="InterPro" id="IPR017850">
    <property type="entry name" value="Alkaline_phosphatase_core_sf"/>
</dbReference>
<comment type="subcellular location">
    <subcellularLocation>
        <location evidence="1">Cell membrane</location>
        <topology evidence="1">Multi-pass membrane protein</topology>
    </subcellularLocation>
</comment>
<evidence type="ECO:0000256" key="5">
    <source>
        <dbReference type="ARBA" id="ARBA00022989"/>
    </source>
</evidence>
<name>D9QZS3_LACSW</name>
<gene>
    <name evidence="9" type="ordered locus">Closa_3779</name>
</gene>
<protein>
    <submittedName>
        <fullName evidence="9">Sulfatase</fullName>
    </submittedName>
</protein>
<dbReference type="PANTHER" id="PTHR47371">
    <property type="entry name" value="LIPOTEICHOIC ACID SYNTHASE"/>
    <property type="match status" value="1"/>
</dbReference>
<feature type="transmembrane region" description="Helical" evidence="7">
    <location>
        <begin position="71"/>
        <end position="91"/>
    </location>
</feature>
<dbReference type="Proteomes" id="UP000001662">
    <property type="component" value="Chromosome"/>
</dbReference>
<keyword evidence="4 7" id="KW-0812">Transmembrane</keyword>
<keyword evidence="6 7" id="KW-0472">Membrane</keyword>
<dbReference type="PANTHER" id="PTHR47371:SF3">
    <property type="entry name" value="PHOSPHOGLYCEROL TRANSFERASE I"/>
    <property type="match status" value="1"/>
</dbReference>